<keyword evidence="2" id="KW-1003">Cell membrane</keyword>
<evidence type="ECO:0000256" key="1">
    <source>
        <dbReference type="ARBA" id="ARBA00004651"/>
    </source>
</evidence>
<evidence type="ECO:0000256" key="6">
    <source>
        <dbReference type="ARBA" id="ARBA00034125"/>
    </source>
</evidence>
<protein>
    <submittedName>
        <fullName evidence="9">Threonine/serine exporter family protein</fullName>
    </submittedName>
</protein>
<comment type="similarity">
    <text evidence="6">Belongs to the ThrE exporter (TC 2.A.79) family.</text>
</comment>
<dbReference type="EMBL" id="DVKT01000017">
    <property type="protein sequence ID" value="HIT38871.1"/>
    <property type="molecule type" value="Genomic_DNA"/>
</dbReference>
<dbReference type="AlphaFoldDB" id="A0A9D1GDJ4"/>
<name>A0A9D1GDJ4_9BACT</name>
<keyword evidence="3 7" id="KW-0812">Transmembrane</keyword>
<dbReference type="InterPro" id="IPR010619">
    <property type="entry name" value="ThrE-like_N"/>
</dbReference>
<feature type="transmembrane region" description="Helical" evidence="7">
    <location>
        <begin position="117"/>
        <end position="133"/>
    </location>
</feature>
<gene>
    <name evidence="9" type="ORF">IAD06_02355</name>
</gene>
<dbReference type="PANTHER" id="PTHR34390:SF2">
    <property type="entry name" value="SUCCINATE TRANSPORTER SUBUNIT YJJP-RELATED"/>
    <property type="match status" value="1"/>
</dbReference>
<comment type="subcellular location">
    <subcellularLocation>
        <location evidence="1">Cell membrane</location>
        <topology evidence="1">Multi-pass membrane protein</topology>
    </subcellularLocation>
</comment>
<keyword evidence="4 7" id="KW-1133">Transmembrane helix</keyword>
<evidence type="ECO:0000313" key="9">
    <source>
        <dbReference type="EMBL" id="HIT38871.1"/>
    </source>
</evidence>
<dbReference type="Pfam" id="PF06738">
    <property type="entry name" value="ThrE"/>
    <property type="match status" value="1"/>
</dbReference>
<evidence type="ECO:0000256" key="2">
    <source>
        <dbReference type="ARBA" id="ARBA00022475"/>
    </source>
</evidence>
<evidence type="ECO:0000256" key="3">
    <source>
        <dbReference type="ARBA" id="ARBA00022692"/>
    </source>
</evidence>
<dbReference type="Proteomes" id="UP000886722">
    <property type="component" value="Unassembled WGS sequence"/>
</dbReference>
<feature type="transmembrane region" description="Helical" evidence="7">
    <location>
        <begin position="139"/>
        <end position="157"/>
    </location>
</feature>
<dbReference type="GO" id="GO:0015744">
    <property type="term" value="P:succinate transport"/>
    <property type="evidence" value="ECO:0007669"/>
    <property type="project" value="TreeGrafter"/>
</dbReference>
<evidence type="ECO:0000256" key="7">
    <source>
        <dbReference type="SAM" id="Phobius"/>
    </source>
</evidence>
<feature type="transmembrane region" description="Helical" evidence="7">
    <location>
        <begin position="169"/>
        <end position="189"/>
    </location>
</feature>
<evidence type="ECO:0000256" key="4">
    <source>
        <dbReference type="ARBA" id="ARBA00022989"/>
    </source>
</evidence>
<reference evidence="9" key="1">
    <citation type="submission" date="2020-10" db="EMBL/GenBank/DDBJ databases">
        <authorList>
            <person name="Gilroy R."/>
        </authorList>
    </citation>
    <scope>NUCLEOTIDE SEQUENCE</scope>
    <source>
        <strain evidence="9">21143</strain>
    </source>
</reference>
<comment type="caution">
    <text evidence="9">The sequence shown here is derived from an EMBL/GenBank/DDBJ whole genome shotgun (WGS) entry which is preliminary data.</text>
</comment>
<reference evidence="9" key="2">
    <citation type="journal article" date="2021" name="PeerJ">
        <title>Extensive microbial diversity within the chicken gut microbiome revealed by metagenomics and culture.</title>
        <authorList>
            <person name="Gilroy R."/>
            <person name="Ravi A."/>
            <person name="Getino M."/>
            <person name="Pursley I."/>
            <person name="Horton D.L."/>
            <person name="Alikhan N.F."/>
            <person name="Baker D."/>
            <person name="Gharbi K."/>
            <person name="Hall N."/>
            <person name="Watson M."/>
            <person name="Adriaenssens E.M."/>
            <person name="Foster-Nyarko E."/>
            <person name="Jarju S."/>
            <person name="Secka A."/>
            <person name="Antonio M."/>
            <person name="Oren A."/>
            <person name="Chaudhuri R.R."/>
            <person name="La Ragione R."/>
            <person name="Hildebrand F."/>
            <person name="Pallen M.J."/>
        </authorList>
    </citation>
    <scope>NUCLEOTIDE SEQUENCE</scope>
    <source>
        <strain evidence="9">21143</strain>
    </source>
</reference>
<dbReference type="GO" id="GO:0022857">
    <property type="term" value="F:transmembrane transporter activity"/>
    <property type="evidence" value="ECO:0007669"/>
    <property type="project" value="InterPro"/>
</dbReference>
<feature type="transmembrane region" description="Helical" evidence="7">
    <location>
        <begin position="230"/>
        <end position="250"/>
    </location>
</feature>
<evidence type="ECO:0000313" key="10">
    <source>
        <dbReference type="Proteomes" id="UP000886722"/>
    </source>
</evidence>
<dbReference type="PANTHER" id="PTHR34390">
    <property type="entry name" value="UPF0442 PROTEIN YJJB-RELATED"/>
    <property type="match status" value="1"/>
</dbReference>
<feature type="domain" description="Threonine/serine exporter-like N-terminal" evidence="8">
    <location>
        <begin position="12"/>
        <end position="249"/>
    </location>
</feature>
<evidence type="ECO:0000259" key="8">
    <source>
        <dbReference type="Pfam" id="PF06738"/>
    </source>
</evidence>
<organism evidence="9 10">
    <name type="scientific">Candidatus Caccoplasma intestinavium</name>
    <dbReference type="NCBI Taxonomy" id="2840716"/>
    <lineage>
        <taxon>Bacteria</taxon>
        <taxon>Pseudomonadati</taxon>
        <taxon>Bacteroidota</taxon>
        <taxon>Bacteroidia</taxon>
        <taxon>Bacteroidales</taxon>
        <taxon>Bacteroidaceae</taxon>
        <taxon>Bacteroidaceae incertae sedis</taxon>
        <taxon>Candidatus Caccoplasma</taxon>
    </lineage>
</organism>
<feature type="transmembrane region" description="Helical" evidence="7">
    <location>
        <begin position="195"/>
        <end position="218"/>
    </location>
</feature>
<proteinExistence type="inferred from homology"/>
<dbReference type="InterPro" id="IPR050539">
    <property type="entry name" value="ThrE_Dicarb/AminoAcid_Exp"/>
</dbReference>
<dbReference type="GO" id="GO:0005886">
    <property type="term" value="C:plasma membrane"/>
    <property type="evidence" value="ECO:0007669"/>
    <property type="project" value="UniProtKB-SubCell"/>
</dbReference>
<accession>A0A9D1GDJ4</accession>
<keyword evidence="5 7" id="KW-0472">Membrane</keyword>
<sequence length="257" mass="28142">MKVEKEFHRIADFIAEYAVRLMGSGVHTSRVVRNTMRISEALGVVTQMTLLHKTIIFSIHDRESGEVFSDVVPVKSFPISFFLNSELSSLSWAALDNHLSLDEIERRYKKIVDTPRINHYLLTFLVACANGAFCQLFGGSWGAIGIVFVATVIGFSLKSFMQKRHISHYVVFVLTAFLSSVIASSALLFNATPDIAIGTSVLFLIPGVPLLNGVIDIVESHILLGTTRLVSALLLVMCIAVGLSITLAIVHNGLVLL</sequence>
<evidence type="ECO:0000256" key="5">
    <source>
        <dbReference type="ARBA" id="ARBA00023136"/>
    </source>
</evidence>